<dbReference type="InterPro" id="IPR039976">
    <property type="entry name" value="WIT1/WIT2"/>
</dbReference>
<feature type="domain" description="WIT1/2 N-terminal helical bundle" evidence="1">
    <location>
        <begin position="34"/>
        <end position="119"/>
    </location>
</feature>
<dbReference type="Pfam" id="PF26581">
    <property type="entry name" value="WIT1_2_N"/>
    <property type="match status" value="1"/>
</dbReference>
<dbReference type="InterPro" id="IPR058610">
    <property type="entry name" value="WIT1_2_N"/>
</dbReference>
<proteinExistence type="predicted"/>
<name>A0A6A2X8H0_HIBSY</name>
<dbReference type="EMBL" id="VEPZ02001786">
    <property type="protein sequence ID" value="KAE8654699.1"/>
    <property type="molecule type" value="Genomic_DNA"/>
</dbReference>
<dbReference type="AlphaFoldDB" id="A0A6A2X8H0"/>
<dbReference type="PANTHER" id="PTHR35705">
    <property type="entry name" value="WPP DOMAIN-INTERACTING TAIL-ANCHORED PROTEIN 1"/>
    <property type="match status" value="1"/>
</dbReference>
<comment type="caution">
    <text evidence="2">The sequence shown here is derived from an EMBL/GenBank/DDBJ whole genome shotgun (WGS) entry which is preliminary data.</text>
</comment>
<accession>A0A6A2X8H0</accession>
<evidence type="ECO:0000313" key="3">
    <source>
        <dbReference type="Proteomes" id="UP000436088"/>
    </source>
</evidence>
<reference evidence="2" key="1">
    <citation type="submission" date="2019-09" db="EMBL/GenBank/DDBJ databases">
        <title>Draft genome information of white flower Hibiscus syriacus.</title>
        <authorList>
            <person name="Kim Y.-M."/>
        </authorList>
    </citation>
    <scope>NUCLEOTIDE SEQUENCE [LARGE SCALE GENOMIC DNA]</scope>
    <source>
        <strain evidence="2">YM2019G1</strain>
    </source>
</reference>
<keyword evidence="3" id="KW-1185">Reference proteome</keyword>
<evidence type="ECO:0000259" key="1">
    <source>
        <dbReference type="Pfam" id="PF26581"/>
    </source>
</evidence>
<organism evidence="2 3">
    <name type="scientific">Hibiscus syriacus</name>
    <name type="common">Rose of Sharon</name>
    <dbReference type="NCBI Taxonomy" id="106335"/>
    <lineage>
        <taxon>Eukaryota</taxon>
        <taxon>Viridiplantae</taxon>
        <taxon>Streptophyta</taxon>
        <taxon>Embryophyta</taxon>
        <taxon>Tracheophyta</taxon>
        <taxon>Spermatophyta</taxon>
        <taxon>Magnoliopsida</taxon>
        <taxon>eudicotyledons</taxon>
        <taxon>Gunneridae</taxon>
        <taxon>Pentapetalae</taxon>
        <taxon>rosids</taxon>
        <taxon>malvids</taxon>
        <taxon>Malvales</taxon>
        <taxon>Malvaceae</taxon>
        <taxon>Malvoideae</taxon>
        <taxon>Hibiscus</taxon>
    </lineage>
</organism>
<protein>
    <submittedName>
        <fullName evidence="2">WPP domain-interacting protein 2, putative isoform 1</fullName>
    </submittedName>
</protein>
<sequence length="222" mass="25073">METNVGNLESNTVRVHDEALSSAGGIEEPLSADLDRIDLDLVCSNEKLVNLHVLLMLLLGWDNGPEAMALENDDGPMTFDILCGILDSELSEIKTFLSTVQSEIVEARRKTPSCMPSGAQLLSTELQASFPYFRNENWNNNEAVDISEQYQLSNFIGKYKVQNVEQQRQILRMLDRSLARELDLEKKPSEPELNEDQVKLKLHYTEQVALRMEEAAEIVFGD</sequence>
<dbReference type="PANTHER" id="PTHR35705:SF2">
    <property type="entry name" value="WPP DOMAIN-INTERACTING TAIL-ANCHORED PROTEIN 2"/>
    <property type="match status" value="1"/>
</dbReference>
<evidence type="ECO:0000313" key="2">
    <source>
        <dbReference type="EMBL" id="KAE8654699.1"/>
    </source>
</evidence>
<dbReference type="Proteomes" id="UP000436088">
    <property type="component" value="Unassembled WGS sequence"/>
</dbReference>
<gene>
    <name evidence="2" type="ORF">F3Y22_tig00117047pilonHSYRG00035</name>
</gene>